<dbReference type="SUPFAM" id="SSF82693">
    <property type="entry name" value="Multidrug efflux transporter AcrB pore domain, PN1, PN2, PC1 and PC2 subdomains"/>
    <property type="match status" value="2"/>
</dbReference>
<dbReference type="Gene3D" id="1.20.1640.10">
    <property type="entry name" value="Multidrug efflux transporter AcrB transmembrane domain"/>
    <property type="match status" value="2"/>
</dbReference>
<evidence type="ECO:0000313" key="3">
    <source>
        <dbReference type="Proteomes" id="UP001215231"/>
    </source>
</evidence>
<keyword evidence="1" id="KW-0812">Transmembrane</keyword>
<dbReference type="Proteomes" id="UP001215231">
    <property type="component" value="Chromosome"/>
</dbReference>
<gene>
    <name evidence="2" type="ORF">H3N35_27105</name>
</gene>
<evidence type="ECO:0000313" key="2">
    <source>
        <dbReference type="EMBL" id="WDE11815.1"/>
    </source>
</evidence>
<proteinExistence type="predicted"/>
<feature type="transmembrane region" description="Helical" evidence="1">
    <location>
        <begin position="518"/>
        <end position="542"/>
    </location>
</feature>
<feature type="transmembrane region" description="Helical" evidence="1">
    <location>
        <begin position="866"/>
        <end position="886"/>
    </location>
</feature>
<feature type="transmembrane region" description="Helical" evidence="1">
    <location>
        <begin position="898"/>
        <end position="921"/>
    </location>
</feature>
<feature type="transmembrane region" description="Helical" evidence="1">
    <location>
        <begin position="430"/>
        <end position="450"/>
    </location>
</feature>
<dbReference type="PANTHER" id="PTHR32063:SF0">
    <property type="entry name" value="SWARMING MOTILITY PROTEIN SWRC"/>
    <property type="match status" value="1"/>
</dbReference>
<reference evidence="2 3" key="1">
    <citation type="journal article" date="2022" name="Mar. Drugs">
        <title>Bioassay-Guided Fractionation Leads to the Detection of Cholic Acid Generated by the Rare Thalassomonas sp.</title>
        <authorList>
            <person name="Pheiffer F."/>
            <person name="Schneider Y.K."/>
            <person name="Hansen E.H."/>
            <person name="Andersen J.H."/>
            <person name="Isaksson J."/>
            <person name="Busche T."/>
            <person name="R C."/>
            <person name="Kalinowski J."/>
            <person name="Zyl L.V."/>
            <person name="Trindade M."/>
        </authorList>
    </citation>
    <scope>NUCLEOTIDE SEQUENCE [LARGE SCALE GENOMIC DNA]</scope>
    <source>
        <strain evidence="2 3">A5K-61T</strain>
    </source>
</reference>
<dbReference type="Pfam" id="PF00873">
    <property type="entry name" value="ACR_tran"/>
    <property type="match status" value="1"/>
</dbReference>
<dbReference type="Gene3D" id="3.30.2090.10">
    <property type="entry name" value="Multidrug efflux transporter AcrB TolC docking domain, DN and DC subdomains"/>
    <property type="match status" value="2"/>
</dbReference>
<dbReference type="Gene3D" id="3.30.70.1440">
    <property type="entry name" value="Multidrug efflux transporter AcrB pore domain"/>
    <property type="match status" value="1"/>
</dbReference>
<dbReference type="Gene3D" id="3.30.70.1430">
    <property type="entry name" value="Multidrug efflux transporter AcrB pore domain"/>
    <property type="match status" value="2"/>
</dbReference>
<name>A0ABY7VFM5_9GAMM</name>
<keyword evidence="1" id="KW-1133">Transmembrane helix</keyword>
<feature type="transmembrane region" description="Helical" evidence="1">
    <location>
        <begin position="838"/>
        <end position="859"/>
    </location>
</feature>
<dbReference type="SUPFAM" id="SSF82714">
    <property type="entry name" value="Multidrug efflux transporter AcrB TolC docking domain, DN and DC subdomains"/>
    <property type="match status" value="1"/>
</dbReference>
<dbReference type="PANTHER" id="PTHR32063">
    <property type="match status" value="1"/>
</dbReference>
<feature type="transmembrane region" description="Helical" evidence="1">
    <location>
        <begin position="359"/>
        <end position="379"/>
    </location>
</feature>
<dbReference type="SUPFAM" id="SSF82866">
    <property type="entry name" value="Multidrug efflux transporter AcrB transmembrane domain"/>
    <property type="match status" value="2"/>
</dbReference>
<sequence length="1021" mass="111962">MMFERFNSKGIILAISFAILLLGSWSALKNKIQLLPDVSPPKITFSVVWPGASENYLLADIVKPYEDALLGQLDSLKQLKVIPSSEKATFIAEFEFGTSLDMAEQELVTLLARTRPLPLNVKPLAFFHGGRNVSNRVVGSYFITSASGEFTPEQRNIINTIAKRQLALIPGIDRIELNPIIENQLSITPDLVKLSQLGLNFDNVRRSISNILSQPATTLHQDGKIIKTRFKEMSSLDDFANTAIAYPNGVAITLKDIADIRIEPTRRTASARFNGQNAIAMRVLRLPDANLIQLQHKVTEILAKNEALTLSAGLSYHLSFDTAIFIERAILWVLGSIAAGFLLSLIVSFVFFKRVYPTLLCGIITLLSTTGVFTVLYLLDISINVISLAGITFAIGMFVDCVLIILERLDRMTSAQKSSLKTISHTVNKLIPPLLASVITTLVVFLPVILNNDAEGQLFYGLSIAIVSGLALSFLLTIMITPLFAHRYLKESREYDNKKSHAIAKLITNKVNSKTRQVICLLLLVAGCLAASAQLLPALTYLPSVKRDAVDIFIPLPGNDTVAKVEETLVGPLSDSLVDNDALPELINSYALGWSNFVTAAIRLEDNSKIASAIAQLREKLAGTFPDNNVYVVRGDLFGGLESNNNISLNIYISDKQWLAENIDKIRTVISENIQGIALSLDPNIQAKTSVIEFSPNQKLLRRIGVPEEELKNIVASLGQSDFIANWDNDGEVIKAILTTENQFVQFYDTPYTTSSGHQTFLGEMMTINETREIPSLNRINGHSVVTANIRITDKQLAVSDIVEKLNHKVLPELQTILGQRGYIDVQGSAASLTKARLFLGFMFVFIILAFFIIVSIILKSMKLSIFVLASLPPALFGGVAGFVLLRSITPADFNVLTMLGFMIMLGVVANNAILLIDAVNQEYQQHHNNKLAVQTGIASRYRAVLMSSATTILGMLPLLVFPSEAAQLYQGIAAIIIGGITLNLLAVFWVTTAMIRLFGLKKTNHLNNSQLTSVIPGEAA</sequence>
<dbReference type="InterPro" id="IPR001036">
    <property type="entry name" value="Acrflvin-R"/>
</dbReference>
<keyword evidence="3" id="KW-1185">Reference proteome</keyword>
<dbReference type="PRINTS" id="PR00702">
    <property type="entry name" value="ACRIFLAVINRP"/>
</dbReference>
<protein>
    <submittedName>
        <fullName evidence="2">Efflux RND transporter permease subunit</fullName>
    </submittedName>
</protein>
<feature type="transmembrane region" description="Helical" evidence="1">
    <location>
        <begin position="973"/>
        <end position="996"/>
    </location>
</feature>
<dbReference type="InterPro" id="IPR027463">
    <property type="entry name" value="AcrB_DN_DC_subdom"/>
</dbReference>
<feature type="transmembrane region" description="Helical" evidence="1">
    <location>
        <begin position="329"/>
        <end position="352"/>
    </location>
</feature>
<evidence type="ECO:0000256" key="1">
    <source>
        <dbReference type="SAM" id="Phobius"/>
    </source>
</evidence>
<dbReference type="EMBL" id="CP059693">
    <property type="protein sequence ID" value="WDE11815.1"/>
    <property type="molecule type" value="Genomic_DNA"/>
</dbReference>
<dbReference type="RefSeq" id="WP_274052015.1">
    <property type="nucleotide sequence ID" value="NZ_CP059693.1"/>
</dbReference>
<accession>A0ABY7VFM5</accession>
<feature type="transmembrane region" description="Helical" evidence="1">
    <location>
        <begin position="385"/>
        <end position="409"/>
    </location>
</feature>
<dbReference type="Gene3D" id="3.30.70.1320">
    <property type="entry name" value="Multidrug efflux transporter AcrB pore domain like"/>
    <property type="match status" value="1"/>
</dbReference>
<keyword evidence="1" id="KW-0472">Membrane</keyword>
<feature type="transmembrane region" description="Helical" evidence="1">
    <location>
        <begin position="942"/>
        <end position="961"/>
    </location>
</feature>
<feature type="transmembrane region" description="Helical" evidence="1">
    <location>
        <begin position="462"/>
        <end position="485"/>
    </location>
</feature>
<organism evidence="2 3">
    <name type="scientific">Thalassomonas haliotis</name>
    <dbReference type="NCBI Taxonomy" id="485448"/>
    <lineage>
        <taxon>Bacteria</taxon>
        <taxon>Pseudomonadati</taxon>
        <taxon>Pseudomonadota</taxon>
        <taxon>Gammaproteobacteria</taxon>
        <taxon>Alteromonadales</taxon>
        <taxon>Colwelliaceae</taxon>
        <taxon>Thalassomonas</taxon>
    </lineage>
</organism>